<feature type="compositionally biased region" description="Low complexity" evidence="1">
    <location>
        <begin position="101"/>
        <end position="129"/>
    </location>
</feature>
<dbReference type="AlphaFoldDB" id="A0A4C1V260"/>
<name>A0A4C1V260_EUMVA</name>
<dbReference type="OrthoDB" id="7735955at2759"/>
<organism evidence="2 3">
    <name type="scientific">Eumeta variegata</name>
    <name type="common">Bagworm moth</name>
    <name type="synonym">Eumeta japonica</name>
    <dbReference type="NCBI Taxonomy" id="151549"/>
    <lineage>
        <taxon>Eukaryota</taxon>
        <taxon>Metazoa</taxon>
        <taxon>Ecdysozoa</taxon>
        <taxon>Arthropoda</taxon>
        <taxon>Hexapoda</taxon>
        <taxon>Insecta</taxon>
        <taxon>Pterygota</taxon>
        <taxon>Neoptera</taxon>
        <taxon>Endopterygota</taxon>
        <taxon>Lepidoptera</taxon>
        <taxon>Glossata</taxon>
        <taxon>Ditrysia</taxon>
        <taxon>Tineoidea</taxon>
        <taxon>Psychidae</taxon>
        <taxon>Oiketicinae</taxon>
        <taxon>Eumeta</taxon>
    </lineage>
</organism>
<dbReference type="Proteomes" id="UP000299102">
    <property type="component" value="Unassembled WGS sequence"/>
</dbReference>
<proteinExistence type="predicted"/>
<evidence type="ECO:0000313" key="2">
    <source>
        <dbReference type="EMBL" id="GBP32599.1"/>
    </source>
</evidence>
<keyword evidence="3" id="KW-1185">Reference proteome</keyword>
<gene>
    <name evidence="2" type="ORF">EVAR_25958_1</name>
</gene>
<feature type="compositionally biased region" description="Gly residues" evidence="1">
    <location>
        <begin position="49"/>
        <end position="60"/>
    </location>
</feature>
<feature type="region of interest" description="Disordered" evidence="1">
    <location>
        <begin position="1"/>
        <end position="64"/>
    </location>
</feature>
<feature type="region of interest" description="Disordered" evidence="1">
    <location>
        <begin position="89"/>
        <end position="129"/>
    </location>
</feature>
<accession>A0A4C1V260</accession>
<reference evidence="2 3" key="1">
    <citation type="journal article" date="2019" name="Commun. Biol.">
        <title>The bagworm genome reveals a unique fibroin gene that provides high tensile strength.</title>
        <authorList>
            <person name="Kono N."/>
            <person name="Nakamura H."/>
            <person name="Ohtoshi R."/>
            <person name="Tomita M."/>
            <person name="Numata K."/>
            <person name="Arakawa K."/>
        </authorList>
    </citation>
    <scope>NUCLEOTIDE SEQUENCE [LARGE SCALE GENOMIC DNA]</scope>
</reference>
<dbReference type="EMBL" id="BGZK01000262">
    <property type="protein sequence ID" value="GBP32599.1"/>
    <property type="molecule type" value="Genomic_DNA"/>
</dbReference>
<feature type="compositionally biased region" description="Basic and acidic residues" evidence="1">
    <location>
        <begin position="89"/>
        <end position="100"/>
    </location>
</feature>
<sequence>MRCLSGAPPDERGAPTARPRPPQTYRQVGLPAMLKAGEYSPNNPRLRSGLGGGALAGGGAPRDAFVGLGEYEERRRALRRLRQMEYKRYLDQQQKQKQESKILQQQQRHQKVSSPAPIPSAAATPDASAAAKCRVEAGVQCERSACPLSVAVQTDRTEFMTVSEF</sequence>
<evidence type="ECO:0000313" key="3">
    <source>
        <dbReference type="Proteomes" id="UP000299102"/>
    </source>
</evidence>
<evidence type="ECO:0000256" key="1">
    <source>
        <dbReference type="SAM" id="MobiDB-lite"/>
    </source>
</evidence>
<protein>
    <submittedName>
        <fullName evidence="2">Uncharacterized protein</fullName>
    </submittedName>
</protein>
<comment type="caution">
    <text evidence="2">The sequence shown here is derived from an EMBL/GenBank/DDBJ whole genome shotgun (WGS) entry which is preliminary data.</text>
</comment>